<sequence length="139" mass="15457">FSHDKLGKRVTVQFKSGYPNFEVKPITKEEAPVYWGYTLKERSNLFSLIKEWKGLTIVTSRKGKTATKEQVTGYTNSGKPVLVVFGSPEQGVHQIIGGKMSNLQNSKTLNFFPNQATETVRLEEALLGTLSIINAYTTG</sequence>
<name>A0AC60VYN1_9ARCH</name>
<gene>
    <name evidence="1" type="ORF">H2B03_05710</name>
</gene>
<protein>
    <submittedName>
        <fullName evidence="1">Uncharacterized protein</fullName>
    </submittedName>
</protein>
<evidence type="ECO:0000313" key="2">
    <source>
        <dbReference type="Proteomes" id="UP000559653"/>
    </source>
</evidence>
<reference evidence="1 2" key="1">
    <citation type="journal article" date="2020" name="Appl. Environ. Microbiol.">
        <title>Genomic Characteristics of a Novel Species of Ammonia-Oxidizing Archaea from the Jiulong River Estuary.</title>
        <authorList>
            <person name="Zou D."/>
            <person name="Wan R."/>
            <person name="Han L."/>
            <person name="Xu M.N."/>
            <person name="Liu Y."/>
            <person name="Liu H."/>
            <person name="Kao S.J."/>
            <person name="Li M."/>
        </authorList>
    </citation>
    <scope>NUCLEOTIDE SEQUENCE [LARGE SCALE GENOMIC DNA]</scope>
    <source>
        <strain evidence="1">W1bin1</strain>
    </source>
</reference>
<proteinExistence type="predicted"/>
<dbReference type="Proteomes" id="UP000559653">
    <property type="component" value="Unassembled WGS sequence"/>
</dbReference>
<comment type="caution">
    <text evidence="1">The sequence shown here is derived from an EMBL/GenBank/DDBJ whole genome shotgun (WGS) entry which is preliminary data.</text>
</comment>
<accession>A0AC60VYN1</accession>
<evidence type="ECO:0000313" key="1">
    <source>
        <dbReference type="EMBL" id="MBA4452649.1"/>
    </source>
</evidence>
<dbReference type="EMBL" id="JACEMZ010000036">
    <property type="protein sequence ID" value="MBA4452649.1"/>
    <property type="molecule type" value="Genomic_DNA"/>
</dbReference>
<feature type="non-terminal residue" evidence="1">
    <location>
        <position position="1"/>
    </location>
</feature>
<organism evidence="1 2">
    <name type="scientific">Candidatus Nitrosomaritimum aestuariumsis</name>
    <dbReference type="NCBI Taxonomy" id="3342354"/>
    <lineage>
        <taxon>Archaea</taxon>
        <taxon>Nitrososphaerota</taxon>
        <taxon>Nitrososphaeria</taxon>
        <taxon>Nitrosopumilales</taxon>
        <taxon>Nitrosopumilaceae</taxon>
        <taxon>Candidatus Nitrosomaritimum</taxon>
    </lineage>
</organism>